<gene>
    <name evidence="2" type="ORF">SPARVUS_LOCUS5704995</name>
</gene>
<dbReference type="EMBL" id="CATNWA010012310">
    <property type="protein sequence ID" value="CAI9563176.1"/>
    <property type="molecule type" value="Genomic_DNA"/>
</dbReference>
<reference evidence="2" key="1">
    <citation type="submission" date="2023-05" db="EMBL/GenBank/DDBJ databases">
        <authorList>
            <person name="Stuckert A."/>
        </authorList>
    </citation>
    <scope>NUCLEOTIDE SEQUENCE</scope>
</reference>
<feature type="region of interest" description="Disordered" evidence="1">
    <location>
        <begin position="18"/>
        <end position="49"/>
    </location>
</feature>
<organism evidence="2 3">
    <name type="scientific">Staurois parvus</name>
    <dbReference type="NCBI Taxonomy" id="386267"/>
    <lineage>
        <taxon>Eukaryota</taxon>
        <taxon>Metazoa</taxon>
        <taxon>Chordata</taxon>
        <taxon>Craniata</taxon>
        <taxon>Vertebrata</taxon>
        <taxon>Euteleostomi</taxon>
        <taxon>Amphibia</taxon>
        <taxon>Batrachia</taxon>
        <taxon>Anura</taxon>
        <taxon>Neobatrachia</taxon>
        <taxon>Ranoidea</taxon>
        <taxon>Ranidae</taxon>
        <taxon>Staurois</taxon>
    </lineage>
</organism>
<comment type="caution">
    <text evidence="2">The sequence shown here is derived from an EMBL/GenBank/DDBJ whole genome shotgun (WGS) entry which is preliminary data.</text>
</comment>
<name>A0ABN9CVN9_9NEOB</name>
<protein>
    <submittedName>
        <fullName evidence="2">Uncharacterized protein</fullName>
    </submittedName>
</protein>
<keyword evidence="3" id="KW-1185">Reference proteome</keyword>
<evidence type="ECO:0000313" key="2">
    <source>
        <dbReference type="EMBL" id="CAI9563176.1"/>
    </source>
</evidence>
<dbReference type="Proteomes" id="UP001162483">
    <property type="component" value="Unassembled WGS sequence"/>
</dbReference>
<accession>A0ABN9CVN9</accession>
<feature type="non-terminal residue" evidence="2">
    <location>
        <position position="49"/>
    </location>
</feature>
<sequence>MTAKMTFFKNFKFPARRRRPYVPTSQGQDTEAGCRHRPKEMAGDAAGDT</sequence>
<proteinExistence type="predicted"/>
<evidence type="ECO:0000256" key="1">
    <source>
        <dbReference type="SAM" id="MobiDB-lite"/>
    </source>
</evidence>
<evidence type="ECO:0000313" key="3">
    <source>
        <dbReference type="Proteomes" id="UP001162483"/>
    </source>
</evidence>